<dbReference type="PANTHER" id="PTHR41252">
    <property type="entry name" value="BLR2505 PROTEIN"/>
    <property type="match status" value="1"/>
</dbReference>
<dbReference type="Pfam" id="PF12680">
    <property type="entry name" value="SnoaL_2"/>
    <property type="match status" value="1"/>
</dbReference>
<dbReference type="InterPro" id="IPR037401">
    <property type="entry name" value="SnoaL-like"/>
</dbReference>
<dbReference type="RefSeq" id="WP_113618977.1">
    <property type="nucleotide sequence ID" value="NZ_QFFJ01000002.1"/>
</dbReference>
<protein>
    <submittedName>
        <fullName evidence="2">Nuclear transport factor 2 family protein</fullName>
    </submittedName>
</protein>
<keyword evidence="3" id="KW-1185">Reference proteome</keyword>
<feature type="domain" description="SnoaL-like" evidence="1">
    <location>
        <begin position="13"/>
        <end position="114"/>
    </location>
</feature>
<organism evidence="2 3">
    <name type="scientific">Chitinophaga flava</name>
    <dbReference type="NCBI Taxonomy" id="2259036"/>
    <lineage>
        <taxon>Bacteria</taxon>
        <taxon>Pseudomonadati</taxon>
        <taxon>Bacteroidota</taxon>
        <taxon>Chitinophagia</taxon>
        <taxon>Chitinophagales</taxon>
        <taxon>Chitinophagaceae</taxon>
        <taxon>Chitinophaga</taxon>
    </lineage>
</organism>
<accession>A0A365XV32</accession>
<dbReference type="OrthoDB" id="7859473at2"/>
<dbReference type="Gene3D" id="3.10.450.50">
    <property type="match status" value="1"/>
</dbReference>
<comment type="caution">
    <text evidence="2">The sequence shown here is derived from an EMBL/GenBank/DDBJ whole genome shotgun (WGS) entry which is preliminary data.</text>
</comment>
<dbReference type="AlphaFoldDB" id="A0A365XV32"/>
<dbReference type="SUPFAM" id="SSF54427">
    <property type="entry name" value="NTF2-like"/>
    <property type="match status" value="1"/>
</dbReference>
<evidence type="ECO:0000313" key="3">
    <source>
        <dbReference type="Proteomes" id="UP000253410"/>
    </source>
</evidence>
<gene>
    <name evidence="2" type="ORF">DF182_27570</name>
</gene>
<evidence type="ECO:0000313" key="2">
    <source>
        <dbReference type="EMBL" id="RBL90227.1"/>
    </source>
</evidence>
<name>A0A365XV32_9BACT</name>
<dbReference type="InterPro" id="IPR032710">
    <property type="entry name" value="NTF2-like_dom_sf"/>
</dbReference>
<dbReference type="Proteomes" id="UP000253410">
    <property type="component" value="Unassembled WGS sequence"/>
</dbReference>
<evidence type="ECO:0000259" key="1">
    <source>
        <dbReference type="Pfam" id="PF12680"/>
    </source>
</evidence>
<sequence length="142" mass="16266">MSQQHPNLEIIGKFFEAYSKFDAEAMKEVVAEDVKWTIPGHHPMSGTKVGITEVLAYFSKLSESGFKADPIVLGVNDNYVIDCHRGWSNREDGNNVDMLWCLLWKIKDGKIVEVVNFAADQHEADHFFYKAYQLKPIQERMA</sequence>
<proteinExistence type="predicted"/>
<dbReference type="EMBL" id="QFFJ01000002">
    <property type="protein sequence ID" value="RBL90227.1"/>
    <property type="molecule type" value="Genomic_DNA"/>
</dbReference>
<reference evidence="2 3" key="1">
    <citation type="submission" date="2018-05" db="EMBL/GenBank/DDBJ databases">
        <title>Chitinophaga sp. K3CV102501T nov., isolated from isolated from a monsoon evergreen broad-leaved forest soil.</title>
        <authorList>
            <person name="Lv Y."/>
        </authorList>
    </citation>
    <scope>NUCLEOTIDE SEQUENCE [LARGE SCALE GENOMIC DNA]</scope>
    <source>
        <strain evidence="2 3">GDMCC 1.1325</strain>
    </source>
</reference>
<dbReference type="PANTHER" id="PTHR41252:SF1">
    <property type="entry name" value="BLR2505 PROTEIN"/>
    <property type="match status" value="1"/>
</dbReference>